<reference evidence="2 3" key="2">
    <citation type="journal article" date="2023" name="Mol. Biol. Evol.">
        <title>Genomics of Secondarily Temperate Adaptation in the Only Non-Antarctic Icefish.</title>
        <authorList>
            <person name="Rivera-Colon A.G."/>
            <person name="Rayamajhi N."/>
            <person name="Minhas B.F."/>
            <person name="Madrigal G."/>
            <person name="Bilyk K.T."/>
            <person name="Yoon V."/>
            <person name="Hune M."/>
            <person name="Gregory S."/>
            <person name="Cheng C.H.C."/>
            <person name="Catchen J.M."/>
        </authorList>
    </citation>
    <scope>NUCLEOTIDE SEQUENCE [LARGE SCALE GENOMIC DNA]</scope>
    <source>
        <strain evidence="2">JMC-PN-2008</strain>
    </source>
</reference>
<name>A0AAN7Y013_ELEMC</name>
<accession>A0AAN7Y013</accession>
<evidence type="ECO:0000313" key="3">
    <source>
        <dbReference type="Proteomes" id="UP001346869"/>
    </source>
</evidence>
<protein>
    <submittedName>
        <fullName evidence="2">Uncharacterized protein</fullName>
    </submittedName>
</protein>
<evidence type="ECO:0000313" key="2">
    <source>
        <dbReference type="EMBL" id="KAK5871565.1"/>
    </source>
</evidence>
<keyword evidence="3" id="KW-1185">Reference proteome</keyword>
<feature type="compositionally biased region" description="Basic and acidic residues" evidence="1">
    <location>
        <begin position="70"/>
        <end position="79"/>
    </location>
</feature>
<dbReference type="Proteomes" id="UP001346869">
    <property type="component" value="Unassembled WGS sequence"/>
</dbReference>
<evidence type="ECO:0000256" key="1">
    <source>
        <dbReference type="SAM" id="MobiDB-lite"/>
    </source>
</evidence>
<dbReference type="AlphaFoldDB" id="A0AAN7Y013"/>
<reference evidence="2 3" key="1">
    <citation type="journal article" date="2023" name="Genes (Basel)">
        <title>Chromosome-Level Genome Assembly and Circadian Gene Repertoire of the Patagonia Blennie Eleginops maclovinus-The Closest Ancestral Proxy of Antarctic Cryonotothenioids.</title>
        <authorList>
            <person name="Cheng C.C."/>
            <person name="Rivera-Colon A.G."/>
            <person name="Minhas B.F."/>
            <person name="Wilson L."/>
            <person name="Rayamajhi N."/>
            <person name="Vargas-Chacoff L."/>
            <person name="Catchen J.M."/>
        </authorList>
    </citation>
    <scope>NUCLEOTIDE SEQUENCE [LARGE SCALE GENOMIC DNA]</scope>
    <source>
        <strain evidence="2">JMC-PN-2008</strain>
    </source>
</reference>
<feature type="region of interest" description="Disordered" evidence="1">
    <location>
        <begin position="63"/>
        <end position="86"/>
    </location>
</feature>
<sequence length="171" mass="18781">MSKGTARLLDRGSLDQTWGQSGLSVDWQLLLNILSGPDAISIQPVHHTLTCHMDSGGPLAPVRPSTGVRPHPDETDRTFRPIPLTGSCPAEARTSREMSSSYHYKVCRLTFIQGHCRIFPQQHPCTQTALNISMEGKERVNKQIGFVSSSSASYFRRAALKSQCAEHSGCC</sequence>
<comment type="caution">
    <text evidence="2">The sequence shown here is derived from an EMBL/GenBank/DDBJ whole genome shotgun (WGS) entry which is preliminary data.</text>
</comment>
<gene>
    <name evidence="2" type="ORF">PBY51_004441</name>
</gene>
<dbReference type="EMBL" id="JAUZQC010000005">
    <property type="protein sequence ID" value="KAK5871565.1"/>
    <property type="molecule type" value="Genomic_DNA"/>
</dbReference>
<organism evidence="2 3">
    <name type="scientific">Eleginops maclovinus</name>
    <name type="common">Patagonian blennie</name>
    <name type="synonym">Eleginus maclovinus</name>
    <dbReference type="NCBI Taxonomy" id="56733"/>
    <lineage>
        <taxon>Eukaryota</taxon>
        <taxon>Metazoa</taxon>
        <taxon>Chordata</taxon>
        <taxon>Craniata</taxon>
        <taxon>Vertebrata</taxon>
        <taxon>Euteleostomi</taxon>
        <taxon>Actinopterygii</taxon>
        <taxon>Neopterygii</taxon>
        <taxon>Teleostei</taxon>
        <taxon>Neoteleostei</taxon>
        <taxon>Acanthomorphata</taxon>
        <taxon>Eupercaria</taxon>
        <taxon>Perciformes</taxon>
        <taxon>Notothenioidei</taxon>
        <taxon>Eleginopidae</taxon>
        <taxon>Eleginops</taxon>
    </lineage>
</organism>
<proteinExistence type="predicted"/>